<dbReference type="Pfam" id="PF06293">
    <property type="entry name" value="Kdo"/>
    <property type="match status" value="1"/>
</dbReference>
<reference evidence="1 2" key="1">
    <citation type="submission" date="2020-10" db="EMBL/GenBank/DDBJ databases">
        <title>Connecting structure to function with the recovery of over 1000 high-quality activated sludge metagenome-assembled genomes encoding full-length rRNA genes using long-read sequencing.</title>
        <authorList>
            <person name="Singleton C.M."/>
            <person name="Petriglieri F."/>
            <person name="Kristensen J.M."/>
            <person name="Kirkegaard R.H."/>
            <person name="Michaelsen T.Y."/>
            <person name="Andersen M.H."/>
            <person name="Karst S.M."/>
            <person name="Dueholm M.S."/>
            <person name="Nielsen P.H."/>
            <person name="Albertsen M."/>
        </authorList>
    </citation>
    <scope>NUCLEOTIDE SEQUENCE [LARGE SCALE GENOMIC DNA]</scope>
    <source>
        <strain evidence="1">EsbW_18-Q3-R4-48_BATAC.285</strain>
    </source>
</reference>
<name>A0A935UEN7_9PROT</name>
<dbReference type="AlphaFoldDB" id="A0A935UEN7"/>
<organism evidence="1 2">
    <name type="scientific">Candidatus Accumulibacter proximus</name>
    <dbReference type="NCBI Taxonomy" id="2954385"/>
    <lineage>
        <taxon>Bacteria</taxon>
        <taxon>Pseudomonadati</taxon>
        <taxon>Pseudomonadota</taxon>
        <taxon>Betaproteobacteria</taxon>
        <taxon>Candidatus Accumulibacter</taxon>
    </lineage>
</organism>
<dbReference type="Proteomes" id="UP000697998">
    <property type="component" value="Unassembled WGS sequence"/>
</dbReference>
<dbReference type="InterPro" id="IPR027023">
    <property type="entry name" value="Put_LipoPS_kinase_InaA"/>
</dbReference>
<sequence length="243" mass="28404">MKARDLLPDEMARQLLTVSGLASFDALWSLRADWHEAPNERRGGWSGVSRHQLADGTAIFVKRQENHLCRTLYHPFRGIPTFYREYQNILRLHRHDIGTVETLYYGDRLETAHWRAILVTRALDSFMSLDEWNAMAVRHEKPERQSLIAATAYACARLHHHRLQHSSLYGKHVFVRRTPGVGSAYQESDVRFIDLEKLRKRVSLERVSAHDLDQLMRHTNGWSDEDWSMFRSAYRQRLAALKG</sequence>
<evidence type="ECO:0000313" key="1">
    <source>
        <dbReference type="EMBL" id="MBK7673762.1"/>
    </source>
</evidence>
<accession>A0A935UEN7</accession>
<proteinExistence type="predicted"/>
<dbReference type="EMBL" id="JADJMH010000001">
    <property type="protein sequence ID" value="MBK7673762.1"/>
    <property type="molecule type" value="Genomic_DNA"/>
</dbReference>
<evidence type="ECO:0000313" key="2">
    <source>
        <dbReference type="Proteomes" id="UP000697998"/>
    </source>
</evidence>
<protein>
    <submittedName>
        <fullName evidence="1">InaA protein</fullName>
    </submittedName>
</protein>
<dbReference type="PIRSF" id="PIRSF026326">
    <property type="entry name" value="InaA"/>
    <property type="match status" value="1"/>
</dbReference>
<gene>
    <name evidence="1" type="ORF">IPJ27_02785</name>
</gene>
<comment type="caution">
    <text evidence="1">The sequence shown here is derived from an EMBL/GenBank/DDBJ whole genome shotgun (WGS) entry which is preliminary data.</text>
</comment>